<comment type="caution">
    <text evidence="2">The sequence shown here is derived from an EMBL/GenBank/DDBJ whole genome shotgun (WGS) entry which is preliminary data.</text>
</comment>
<dbReference type="Proteomes" id="UP000690515">
    <property type="component" value="Unassembled WGS sequence"/>
</dbReference>
<protein>
    <submittedName>
        <fullName evidence="2">DUF1311 domain-containing protein</fullName>
    </submittedName>
</protein>
<organism evidence="2 3">
    <name type="scientific">Zooshikella harenae</name>
    <dbReference type="NCBI Taxonomy" id="2827238"/>
    <lineage>
        <taxon>Bacteria</taxon>
        <taxon>Pseudomonadati</taxon>
        <taxon>Pseudomonadota</taxon>
        <taxon>Gammaproteobacteria</taxon>
        <taxon>Oceanospirillales</taxon>
        <taxon>Zooshikellaceae</taxon>
        <taxon>Zooshikella</taxon>
    </lineage>
</organism>
<sequence length="240" mass="27634">MKTNLLILFLYMQSMYCLSASFDCSKAATHIEKMICTDQTLSDLDEVLSHTYNLALSSHNAKGLITYQRSWLNEQRNLCDHQKCLKTEYKRRIAQLNYLIKSKPQHIFNAHYSKQHKIGAVEKSGPEHVSVVNTLDIEQQKDASLTFAYTSINSNYHTCYVYGNAKKNKTNDTFIFKSIDKENKELCTIHIYLNNNSIVVHDINNNCQNSYCGMRGIIGKDIFLLNSGIPRFEPIENLNF</sequence>
<evidence type="ECO:0000313" key="3">
    <source>
        <dbReference type="Proteomes" id="UP000690515"/>
    </source>
</evidence>
<evidence type="ECO:0000256" key="1">
    <source>
        <dbReference type="SAM" id="SignalP"/>
    </source>
</evidence>
<dbReference type="PANTHER" id="PTHR37549:SF1">
    <property type="entry name" value="LIPOPROTEIN LPRI"/>
    <property type="match status" value="1"/>
</dbReference>
<proteinExistence type="predicted"/>
<reference evidence="2 3" key="1">
    <citation type="submission" date="2021-04" db="EMBL/GenBank/DDBJ databases">
        <authorList>
            <person name="Pira H."/>
            <person name="Risdian C."/>
            <person name="Wink J."/>
        </authorList>
    </citation>
    <scope>NUCLEOTIDE SEQUENCE [LARGE SCALE GENOMIC DNA]</scope>
    <source>
        <strain evidence="2 3">WH53</strain>
    </source>
</reference>
<feature type="chain" id="PRO_5046898263" evidence="1">
    <location>
        <begin position="20"/>
        <end position="240"/>
    </location>
</feature>
<keyword evidence="3" id="KW-1185">Reference proteome</keyword>
<dbReference type="InterPro" id="IPR052755">
    <property type="entry name" value="Lysozyme_Inhibitor_LprI"/>
</dbReference>
<dbReference type="EMBL" id="JAGSOY010000012">
    <property type="protein sequence ID" value="MBU2710938.1"/>
    <property type="molecule type" value="Genomic_DNA"/>
</dbReference>
<gene>
    <name evidence="2" type="ORF">KCG35_07685</name>
</gene>
<feature type="signal peptide" evidence="1">
    <location>
        <begin position="1"/>
        <end position="19"/>
    </location>
</feature>
<name>A0ABS5ZAM5_9GAMM</name>
<dbReference type="PANTHER" id="PTHR37549">
    <property type="entry name" value="LIPOPROTEIN LPRI"/>
    <property type="match status" value="1"/>
</dbReference>
<keyword evidence="1" id="KW-0732">Signal</keyword>
<accession>A0ABS5ZAM5</accession>
<evidence type="ECO:0000313" key="2">
    <source>
        <dbReference type="EMBL" id="MBU2710938.1"/>
    </source>
</evidence>
<dbReference type="RefSeq" id="WP_215819099.1">
    <property type="nucleotide sequence ID" value="NZ_JAGSOY010000012.1"/>
</dbReference>